<evidence type="ECO:0000256" key="1">
    <source>
        <dbReference type="SAM" id="SignalP"/>
    </source>
</evidence>
<name>A0A6P8GYJ4_ACTTE</name>
<dbReference type="OrthoDB" id="5974342at2759"/>
<dbReference type="KEGG" id="aten:116286834"/>
<dbReference type="Proteomes" id="UP000515163">
    <property type="component" value="Unplaced"/>
</dbReference>
<keyword evidence="1" id="KW-0732">Signal</keyword>
<accession>A0A6P8GYJ4</accession>
<sequence>MNKLAVFFVLASCIALTWAFPNEEKREAAAPRAERRNVVDCSPSAVAALRHYGVDVSQSHLCGPSSKRFASEFGRILRRRELEYEISRPRFARGEFNACCSPDCDWLLTYLEIDSTVVKCIDKK</sequence>
<protein>
    <submittedName>
        <fullName evidence="3">Uncharacterized protein LOC116286834</fullName>
    </submittedName>
</protein>
<reference evidence="3" key="1">
    <citation type="submission" date="2025-08" db="UniProtKB">
        <authorList>
            <consortium name="RefSeq"/>
        </authorList>
    </citation>
    <scope>IDENTIFICATION</scope>
    <source>
        <tissue evidence="3">Tentacle</tissue>
    </source>
</reference>
<dbReference type="InParanoid" id="A0A6P8GYJ4"/>
<evidence type="ECO:0000313" key="3">
    <source>
        <dbReference type="RefSeq" id="XP_031549284.1"/>
    </source>
</evidence>
<gene>
    <name evidence="3" type="primary">LOC116286834</name>
</gene>
<proteinExistence type="predicted"/>
<organism evidence="2 3">
    <name type="scientific">Actinia tenebrosa</name>
    <name type="common">Australian red waratah sea anemone</name>
    <dbReference type="NCBI Taxonomy" id="6105"/>
    <lineage>
        <taxon>Eukaryota</taxon>
        <taxon>Metazoa</taxon>
        <taxon>Cnidaria</taxon>
        <taxon>Anthozoa</taxon>
        <taxon>Hexacorallia</taxon>
        <taxon>Actiniaria</taxon>
        <taxon>Actiniidae</taxon>
        <taxon>Actinia</taxon>
    </lineage>
</organism>
<keyword evidence="2" id="KW-1185">Reference proteome</keyword>
<feature type="chain" id="PRO_5028304810" evidence="1">
    <location>
        <begin position="20"/>
        <end position="124"/>
    </location>
</feature>
<dbReference type="RefSeq" id="XP_031549284.1">
    <property type="nucleotide sequence ID" value="XM_031693424.1"/>
</dbReference>
<feature type="signal peptide" evidence="1">
    <location>
        <begin position="1"/>
        <end position="19"/>
    </location>
</feature>
<dbReference type="GeneID" id="116286834"/>
<dbReference type="AlphaFoldDB" id="A0A6P8GYJ4"/>
<evidence type="ECO:0000313" key="2">
    <source>
        <dbReference type="Proteomes" id="UP000515163"/>
    </source>
</evidence>